<keyword evidence="4" id="KW-0456">Lyase</keyword>
<evidence type="ECO:0000259" key="5">
    <source>
        <dbReference type="Pfam" id="PF02776"/>
    </source>
</evidence>
<dbReference type="STRING" id="4829.A0A163JGJ2"/>
<evidence type="ECO:0000256" key="1">
    <source>
        <dbReference type="ARBA" id="ARBA00001964"/>
    </source>
</evidence>
<dbReference type="InParanoid" id="A0A163JGJ2"/>
<dbReference type="SUPFAM" id="SSF52467">
    <property type="entry name" value="DHS-like NAD/FAD-binding domain"/>
    <property type="match status" value="1"/>
</dbReference>
<name>A0A163JGJ2_ABSGL</name>
<comment type="cofactor">
    <cofactor evidence="1">
        <name>thiamine diphosphate</name>
        <dbReference type="ChEBI" id="CHEBI:58937"/>
    </cofactor>
</comment>
<organism evidence="6">
    <name type="scientific">Absidia glauca</name>
    <name type="common">Pin mould</name>
    <dbReference type="NCBI Taxonomy" id="4829"/>
    <lineage>
        <taxon>Eukaryota</taxon>
        <taxon>Fungi</taxon>
        <taxon>Fungi incertae sedis</taxon>
        <taxon>Mucoromycota</taxon>
        <taxon>Mucoromycotina</taxon>
        <taxon>Mucoromycetes</taxon>
        <taxon>Mucorales</taxon>
        <taxon>Cunninghamellaceae</taxon>
        <taxon>Absidia</taxon>
    </lineage>
</organism>
<proteinExistence type="predicted"/>
<dbReference type="Pfam" id="PF02776">
    <property type="entry name" value="TPP_enzyme_N"/>
    <property type="match status" value="1"/>
</dbReference>
<dbReference type="InterPro" id="IPR029061">
    <property type="entry name" value="THDP-binding"/>
</dbReference>
<dbReference type="OrthoDB" id="10006023at2759"/>
<dbReference type="FunFam" id="3.40.50.970:FF:000038">
    <property type="entry name" value="2-hydroxyacyl-CoA lyase 1 isoform X1"/>
    <property type="match status" value="1"/>
</dbReference>
<feature type="domain" description="Thiamine pyrophosphate enzyme N-terminal TPP-binding" evidence="5">
    <location>
        <begin position="8"/>
        <end position="122"/>
    </location>
</feature>
<dbReference type="PANTHER" id="PTHR43710">
    <property type="entry name" value="2-HYDROXYACYL-COA LYASE"/>
    <property type="match status" value="1"/>
</dbReference>
<dbReference type="CDD" id="cd07035">
    <property type="entry name" value="TPP_PYR_POX_like"/>
    <property type="match status" value="1"/>
</dbReference>
<dbReference type="GO" id="GO:0016829">
    <property type="term" value="F:lyase activity"/>
    <property type="evidence" value="ECO:0007669"/>
    <property type="project" value="UniProtKB-KW"/>
</dbReference>
<reference evidence="6" key="1">
    <citation type="submission" date="2016-04" db="EMBL/GenBank/DDBJ databases">
        <authorList>
            <person name="Evans L.H."/>
            <person name="Alamgir A."/>
            <person name="Owens N."/>
            <person name="Weber N.D."/>
            <person name="Virtaneva K."/>
            <person name="Barbian K."/>
            <person name="Babar A."/>
            <person name="Rosenke K."/>
        </authorList>
    </citation>
    <scope>NUCLEOTIDE SEQUENCE [LARGE SCALE GENOMIC DNA]</scope>
    <source>
        <strain evidence="6">CBS 101.48</strain>
    </source>
</reference>
<keyword evidence="7" id="KW-1185">Reference proteome</keyword>
<dbReference type="PANTHER" id="PTHR43710:SF2">
    <property type="entry name" value="2-HYDROXYACYL-COA LYASE 1"/>
    <property type="match status" value="1"/>
</dbReference>
<accession>A0A163JGJ2</accession>
<dbReference type="GO" id="GO:0030976">
    <property type="term" value="F:thiamine pyrophosphate binding"/>
    <property type="evidence" value="ECO:0007669"/>
    <property type="project" value="InterPro"/>
</dbReference>
<evidence type="ECO:0000256" key="4">
    <source>
        <dbReference type="ARBA" id="ARBA00023239"/>
    </source>
</evidence>
<dbReference type="GO" id="GO:0001561">
    <property type="term" value="P:fatty acid alpha-oxidation"/>
    <property type="evidence" value="ECO:0007669"/>
    <property type="project" value="TreeGrafter"/>
</dbReference>
<dbReference type="Proteomes" id="UP000078561">
    <property type="component" value="Unassembled WGS sequence"/>
</dbReference>
<evidence type="ECO:0000256" key="2">
    <source>
        <dbReference type="ARBA" id="ARBA00022723"/>
    </source>
</evidence>
<dbReference type="EMBL" id="LT552523">
    <property type="protein sequence ID" value="SAL99192.1"/>
    <property type="molecule type" value="Genomic_DNA"/>
</dbReference>
<evidence type="ECO:0000313" key="6">
    <source>
        <dbReference type="EMBL" id="SAL99192.1"/>
    </source>
</evidence>
<keyword evidence="2" id="KW-0479">Metal-binding</keyword>
<protein>
    <recommendedName>
        <fullName evidence="5">Thiamine pyrophosphate enzyme N-terminal TPP-binding domain-containing protein</fullName>
    </recommendedName>
</protein>
<evidence type="ECO:0000256" key="3">
    <source>
        <dbReference type="ARBA" id="ARBA00022842"/>
    </source>
</evidence>
<dbReference type="InterPro" id="IPR012001">
    <property type="entry name" value="Thiamin_PyroP_enz_TPP-bd_dom"/>
</dbReference>
<dbReference type="GO" id="GO:0005777">
    <property type="term" value="C:peroxisome"/>
    <property type="evidence" value="ECO:0007669"/>
    <property type="project" value="TreeGrafter"/>
</dbReference>
<dbReference type="Gene3D" id="3.40.50.970">
    <property type="match status" value="1"/>
</dbReference>
<dbReference type="InterPro" id="IPR029035">
    <property type="entry name" value="DHS-like_NAD/FAD-binding_dom"/>
</dbReference>
<dbReference type="SUPFAM" id="SSF52518">
    <property type="entry name" value="Thiamin diphosphate-binding fold (THDP-binding)"/>
    <property type="match status" value="1"/>
</dbReference>
<gene>
    <name evidence="6" type="primary">ABSGL_04779.1 scaffold 5911</name>
</gene>
<dbReference type="AlphaFoldDB" id="A0A163JGJ2"/>
<dbReference type="OMA" id="CDQADFG"/>
<evidence type="ECO:0000313" key="7">
    <source>
        <dbReference type="Proteomes" id="UP000078561"/>
    </source>
</evidence>
<sequence>MASTPPASGAELIATSLKQQGVDIIFGIVGIPVVEIADACQAQGIRFIGFRNEQSAAYAASAYGYLSGRPGVCLTVGGPGVVHGLAGLLNAQLNCWPMVLLSGSCDTDQVDMGAFQELDQVEACRAYCKYAARPTSVDKIPFVIEKAMRTAMVGRPGPTYVDLPADYIQYPIQDRSAIQALQLPLAVGNAKSQADSRSIQQALMWLQQAKRPLIVIGKG</sequence>
<dbReference type="GO" id="GO:0046872">
    <property type="term" value="F:metal ion binding"/>
    <property type="evidence" value="ECO:0007669"/>
    <property type="project" value="UniProtKB-KW"/>
</dbReference>
<dbReference type="InterPro" id="IPR045025">
    <property type="entry name" value="HACL1-like"/>
</dbReference>
<keyword evidence="3" id="KW-0460">Magnesium</keyword>